<keyword evidence="3" id="KW-0547">Nucleotide-binding</keyword>
<evidence type="ECO:0000256" key="4">
    <source>
        <dbReference type="ARBA" id="ARBA00022840"/>
    </source>
</evidence>
<evidence type="ECO:0000313" key="7">
    <source>
        <dbReference type="EMBL" id="EPS58097.1"/>
    </source>
</evidence>
<protein>
    <submittedName>
        <fullName evidence="7">Uncharacterized protein</fullName>
    </submittedName>
</protein>
<evidence type="ECO:0000256" key="3">
    <source>
        <dbReference type="ARBA" id="ARBA00022741"/>
    </source>
</evidence>
<feature type="coiled-coil region" evidence="6">
    <location>
        <begin position="25"/>
        <end position="97"/>
    </location>
</feature>
<dbReference type="GO" id="GO:0005875">
    <property type="term" value="C:microtubule associated complex"/>
    <property type="evidence" value="ECO:0007669"/>
    <property type="project" value="TreeGrafter"/>
</dbReference>
<dbReference type="GO" id="GO:0005524">
    <property type="term" value="F:ATP binding"/>
    <property type="evidence" value="ECO:0007669"/>
    <property type="project" value="UniProtKB-KW"/>
</dbReference>
<name>S8DFD2_9LAMI</name>
<evidence type="ECO:0000256" key="1">
    <source>
        <dbReference type="ARBA" id="ARBA00004496"/>
    </source>
</evidence>
<sequence length="176" mass="20610">IERDRLLAEVENLSANSDGQSHKLQDVHSQKLKHLEAQIQDLKKKQENQVQLLKQKQKSDDAAKKLQEEIQSIKAQKVQLQQKIKQEAEQFRQWKASRDKELLQLKKEGRRNEYERHKLQALNQRQKIVLQRKTEEAAIATKRLKELLESRKCSTRDNSVMSNGNGNHVQVNFLVS</sequence>
<keyword evidence="4" id="KW-0067">ATP-binding</keyword>
<keyword evidence="8" id="KW-1185">Reference proteome</keyword>
<dbReference type="PANTHER" id="PTHR47969:SF15">
    <property type="entry name" value="CHROMOSOME-ASSOCIATED KINESIN KIF4A-RELATED"/>
    <property type="match status" value="1"/>
</dbReference>
<keyword evidence="2" id="KW-0963">Cytoplasm</keyword>
<dbReference type="OrthoDB" id="1710827at2759"/>
<proteinExistence type="predicted"/>
<dbReference type="AlphaFoldDB" id="S8DFD2"/>
<dbReference type="Proteomes" id="UP000015453">
    <property type="component" value="Unassembled WGS sequence"/>
</dbReference>
<comment type="caution">
    <text evidence="7">The sequence shown here is derived from an EMBL/GenBank/DDBJ whole genome shotgun (WGS) entry which is preliminary data.</text>
</comment>
<feature type="non-terminal residue" evidence="7">
    <location>
        <position position="1"/>
    </location>
</feature>
<dbReference type="GO" id="GO:0007018">
    <property type="term" value="P:microtubule-based movement"/>
    <property type="evidence" value="ECO:0007669"/>
    <property type="project" value="InterPro"/>
</dbReference>
<reference evidence="7 8" key="1">
    <citation type="journal article" date="2013" name="BMC Genomics">
        <title>The miniature genome of a carnivorous plant Genlisea aurea contains a low number of genes and short non-coding sequences.</title>
        <authorList>
            <person name="Leushkin E.V."/>
            <person name="Sutormin R.A."/>
            <person name="Nabieva E.R."/>
            <person name="Penin A.A."/>
            <person name="Kondrashov A.S."/>
            <person name="Logacheva M.D."/>
        </authorList>
    </citation>
    <scope>NUCLEOTIDE SEQUENCE [LARGE SCALE GENOMIC DNA]</scope>
</reference>
<dbReference type="InterPro" id="IPR027640">
    <property type="entry name" value="Kinesin-like_fam"/>
</dbReference>
<dbReference type="EMBL" id="AUSU01009542">
    <property type="protein sequence ID" value="EPS58097.1"/>
    <property type="molecule type" value="Genomic_DNA"/>
</dbReference>
<dbReference type="GO" id="GO:0005737">
    <property type="term" value="C:cytoplasm"/>
    <property type="evidence" value="ECO:0007669"/>
    <property type="project" value="UniProtKB-SubCell"/>
</dbReference>
<dbReference type="GO" id="GO:0007052">
    <property type="term" value="P:mitotic spindle organization"/>
    <property type="evidence" value="ECO:0007669"/>
    <property type="project" value="TreeGrafter"/>
</dbReference>
<gene>
    <name evidence="7" type="ORF">M569_16719</name>
</gene>
<evidence type="ECO:0000256" key="6">
    <source>
        <dbReference type="SAM" id="Coils"/>
    </source>
</evidence>
<dbReference type="GO" id="GO:0051231">
    <property type="term" value="P:spindle elongation"/>
    <property type="evidence" value="ECO:0007669"/>
    <property type="project" value="TreeGrafter"/>
</dbReference>
<evidence type="ECO:0000313" key="8">
    <source>
        <dbReference type="Proteomes" id="UP000015453"/>
    </source>
</evidence>
<dbReference type="GO" id="GO:0003777">
    <property type="term" value="F:microtubule motor activity"/>
    <property type="evidence" value="ECO:0007669"/>
    <property type="project" value="InterPro"/>
</dbReference>
<evidence type="ECO:0000256" key="2">
    <source>
        <dbReference type="ARBA" id="ARBA00022490"/>
    </source>
</evidence>
<accession>S8DFD2</accession>
<comment type="subcellular location">
    <subcellularLocation>
        <location evidence="1">Cytoplasm</location>
    </subcellularLocation>
</comment>
<organism evidence="7 8">
    <name type="scientific">Genlisea aurea</name>
    <dbReference type="NCBI Taxonomy" id="192259"/>
    <lineage>
        <taxon>Eukaryota</taxon>
        <taxon>Viridiplantae</taxon>
        <taxon>Streptophyta</taxon>
        <taxon>Embryophyta</taxon>
        <taxon>Tracheophyta</taxon>
        <taxon>Spermatophyta</taxon>
        <taxon>Magnoliopsida</taxon>
        <taxon>eudicotyledons</taxon>
        <taxon>Gunneridae</taxon>
        <taxon>Pentapetalae</taxon>
        <taxon>asterids</taxon>
        <taxon>lamiids</taxon>
        <taxon>Lamiales</taxon>
        <taxon>Lentibulariaceae</taxon>
        <taxon>Genlisea</taxon>
    </lineage>
</organism>
<dbReference type="Pfam" id="PF25764">
    <property type="entry name" value="KIF21A_4th"/>
    <property type="match status" value="1"/>
</dbReference>
<keyword evidence="5 6" id="KW-0175">Coiled coil</keyword>
<dbReference type="PANTHER" id="PTHR47969">
    <property type="entry name" value="CHROMOSOME-ASSOCIATED KINESIN KIF4A-RELATED"/>
    <property type="match status" value="1"/>
</dbReference>
<evidence type="ECO:0000256" key="5">
    <source>
        <dbReference type="ARBA" id="ARBA00023054"/>
    </source>
</evidence>